<keyword evidence="4 7" id="KW-0472">Membrane</keyword>
<keyword evidence="3 7" id="KW-1133">Transmembrane helix</keyword>
<organism evidence="8 9">
    <name type="scientific">Candidatus Magasanikbacteria bacterium GW2011_GWA2_42_32</name>
    <dbReference type="NCBI Taxonomy" id="1619039"/>
    <lineage>
        <taxon>Bacteria</taxon>
        <taxon>Candidatus Magasanikiibacteriota</taxon>
    </lineage>
</organism>
<dbReference type="GO" id="GO:0009252">
    <property type="term" value="P:peptidoglycan biosynthetic process"/>
    <property type="evidence" value="ECO:0007669"/>
    <property type="project" value="UniProtKB-UniRule"/>
</dbReference>
<gene>
    <name evidence="7" type="primary">mltG</name>
    <name evidence="8" type="ORF">UV20_C0011G0015</name>
</gene>
<keyword evidence="1 7" id="KW-1003">Cell membrane</keyword>
<evidence type="ECO:0000256" key="1">
    <source>
        <dbReference type="ARBA" id="ARBA00022475"/>
    </source>
</evidence>
<dbReference type="EMBL" id="LCDO01000011">
    <property type="protein sequence ID" value="KKS56474.1"/>
    <property type="molecule type" value="Genomic_DNA"/>
</dbReference>
<evidence type="ECO:0000313" key="8">
    <source>
        <dbReference type="EMBL" id="KKS56474.1"/>
    </source>
</evidence>
<dbReference type="PATRIC" id="fig|1619039.3.peg.1022"/>
<dbReference type="NCBIfam" id="TIGR00247">
    <property type="entry name" value="endolytic transglycosylase MltG"/>
    <property type="match status" value="1"/>
</dbReference>
<keyword evidence="6 7" id="KW-0961">Cell wall biogenesis/degradation</keyword>
<dbReference type="GO" id="GO:0008932">
    <property type="term" value="F:lytic endotransglycosylase activity"/>
    <property type="evidence" value="ECO:0007669"/>
    <property type="project" value="UniProtKB-UniRule"/>
</dbReference>
<dbReference type="PANTHER" id="PTHR30518">
    <property type="entry name" value="ENDOLYTIC MUREIN TRANSGLYCOSYLASE"/>
    <property type="match status" value="1"/>
</dbReference>
<reference evidence="8 9" key="1">
    <citation type="journal article" date="2015" name="Nature">
        <title>rRNA introns, odd ribosomes, and small enigmatic genomes across a large radiation of phyla.</title>
        <authorList>
            <person name="Brown C.T."/>
            <person name="Hug L.A."/>
            <person name="Thomas B.C."/>
            <person name="Sharon I."/>
            <person name="Castelle C.J."/>
            <person name="Singh A."/>
            <person name="Wilkins M.J."/>
            <person name="Williams K.H."/>
            <person name="Banfield J.F."/>
        </authorList>
    </citation>
    <scope>NUCLEOTIDE SEQUENCE [LARGE SCALE GENOMIC DNA]</scope>
</reference>
<dbReference type="AlphaFoldDB" id="A0A0G1A6A8"/>
<evidence type="ECO:0000256" key="6">
    <source>
        <dbReference type="ARBA" id="ARBA00023316"/>
    </source>
</evidence>
<name>A0A0G1A6A8_9BACT</name>
<accession>A0A0G1A6A8</accession>
<comment type="similarity">
    <text evidence="7">Belongs to the transglycosylase MltG family.</text>
</comment>
<dbReference type="GO" id="GO:0005886">
    <property type="term" value="C:plasma membrane"/>
    <property type="evidence" value="ECO:0007669"/>
    <property type="project" value="UniProtKB-SubCell"/>
</dbReference>
<proteinExistence type="inferred from homology"/>
<keyword evidence="2 7" id="KW-0812">Transmembrane</keyword>
<evidence type="ECO:0000256" key="2">
    <source>
        <dbReference type="ARBA" id="ARBA00022692"/>
    </source>
</evidence>
<dbReference type="EC" id="4.2.2.29" evidence="7"/>
<dbReference type="PANTHER" id="PTHR30518:SF2">
    <property type="entry name" value="ENDOLYTIC MUREIN TRANSGLYCOSYLASE"/>
    <property type="match status" value="1"/>
</dbReference>
<evidence type="ECO:0000256" key="3">
    <source>
        <dbReference type="ARBA" id="ARBA00022989"/>
    </source>
</evidence>
<dbReference type="HAMAP" id="MF_02065">
    <property type="entry name" value="MltG"/>
    <property type="match status" value="1"/>
</dbReference>
<comment type="subcellular location">
    <subcellularLocation>
        <location evidence="7">Cell membrane</location>
        <topology evidence="7">Single-pass membrane protein</topology>
    </subcellularLocation>
</comment>
<comment type="caution">
    <text evidence="8">The sequence shown here is derived from an EMBL/GenBank/DDBJ whole genome shotgun (WGS) entry which is preliminary data.</text>
</comment>
<dbReference type="Proteomes" id="UP000034837">
    <property type="component" value="Unassembled WGS sequence"/>
</dbReference>
<feature type="site" description="Important for catalytic activity" evidence="7">
    <location>
        <position position="177"/>
    </location>
</feature>
<evidence type="ECO:0000313" key="9">
    <source>
        <dbReference type="Proteomes" id="UP000034837"/>
    </source>
</evidence>
<keyword evidence="5 7" id="KW-0456">Lyase</keyword>
<evidence type="ECO:0000256" key="5">
    <source>
        <dbReference type="ARBA" id="ARBA00023239"/>
    </source>
</evidence>
<feature type="transmembrane region" description="Helical" evidence="7">
    <location>
        <begin position="6"/>
        <end position="24"/>
    </location>
</feature>
<comment type="function">
    <text evidence="7">Functions as a peptidoglycan terminase that cleaves nascent peptidoglycan strands endolytically to terminate their elongation.</text>
</comment>
<evidence type="ECO:0000256" key="7">
    <source>
        <dbReference type="HAMAP-Rule" id="MF_02065"/>
    </source>
</evidence>
<evidence type="ECO:0000256" key="4">
    <source>
        <dbReference type="ARBA" id="ARBA00023136"/>
    </source>
</evidence>
<sequence length="290" mass="33640">MKKIKSVFLILIVVVAIGLFGFWLRGRQRVEQAKVAKEKATIKLTFIEGWTLRDYQDYLIEQGLLKKDDPEFKNLVGEVAFYPSILIKDYRLKAEALPVEQIINQRKFLQDLSLESLEGYLFPDTYIFNKNYPLESLVNMMLNNFEKKIPSEMQQEIRRQGKSLDQIITVASLVEAEARYKEDRQLVADIIWRRFSNAMPLQLDSTVNYVTGGKKPSISLKEQEVPSPFNTYKNKGLPVGPINNPGIESIEAAIYPLSNNYWYFLSGTDDEMHYAKNLDEHNLNKIKYLR</sequence>
<dbReference type="GO" id="GO:0071555">
    <property type="term" value="P:cell wall organization"/>
    <property type="evidence" value="ECO:0007669"/>
    <property type="project" value="UniProtKB-KW"/>
</dbReference>
<comment type="catalytic activity">
    <reaction evidence="7">
        <text>a peptidoglycan chain = a peptidoglycan chain with N-acetyl-1,6-anhydromuramyl-[peptide] at the reducing end + a peptidoglycan chain with N-acetylglucosamine at the non-reducing end.</text>
        <dbReference type="EC" id="4.2.2.29"/>
    </reaction>
</comment>
<dbReference type="InterPro" id="IPR003770">
    <property type="entry name" value="MLTG-like"/>
</dbReference>
<protein>
    <recommendedName>
        <fullName evidence="7">Endolytic murein transglycosylase</fullName>
        <ecNumber evidence="7">4.2.2.29</ecNumber>
    </recommendedName>
    <alternativeName>
        <fullName evidence="7">Peptidoglycan lytic transglycosylase</fullName>
    </alternativeName>
    <alternativeName>
        <fullName evidence="7">Peptidoglycan polymerization terminase</fullName>
    </alternativeName>
</protein>
<dbReference type="Pfam" id="PF02618">
    <property type="entry name" value="YceG"/>
    <property type="match status" value="1"/>
</dbReference>